<feature type="active site" evidence="3">
    <location>
        <position position="121"/>
    </location>
</feature>
<dbReference type="UniPathway" id="UPA00342"/>
<comment type="miscellaneous">
    <text evidence="3">A lyase-type mechanism (elimination/hydration) is suggested for the cleavage of the lactyl ether bond of MurNAc 6-phosphate, with the formation of an alpha,beta-unsaturated aldehyde intermediate with (E)-stereochemistry, followed by the syn addition of water to give product.</text>
</comment>
<comment type="similarity">
    <text evidence="3">Belongs to the GCKR-like family. MurNAc-6-P etherase subfamily.</text>
</comment>
<evidence type="ECO:0000256" key="1">
    <source>
        <dbReference type="ARBA" id="ARBA00023239"/>
    </source>
</evidence>
<dbReference type="PROSITE" id="PS51464">
    <property type="entry name" value="SIS"/>
    <property type="match status" value="1"/>
</dbReference>
<dbReference type="PANTHER" id="PTHR10088:SF4">
    <property type="entry name" value="GLUCOKINASE REGULATORY PROTEIN"/>
    <property type="match status" value="1"/>
</dbReference>
<evidence type="ECO:0000259" key="4">
    <source>
        <dbReference type="PROSITE" id="PS51464"/>
    </source>
</evidence>
<name>A0A7V4WTK0_CALAY</name>
<feature type="domain" description="SIS" evidence="4">
    <location>
        <begin position="62"/>
        <end position="225"/>
    </location>
</feature>
<comment type="caution">
    <text evidence="5">The sequence shown here is derived from an EMBL/GenBank/DDBJ whole genome shotgun (WGS) entry which is preliminary data.</text>
</comment>
<evidence type="ECO:0000256" key="2">
    <source>
        <dbReference type="ARBA" id="ARBA00023277"/>
    </source>
</evidence>
<dbReference type="NCBIfam" id="NF009222">
    <property type="entry name" value="PRK12570.1"/>
    <property type="match status" value="1"/>
</dbReference>
<evidence type="ECO:0000256" key="3">
    <source>
        <dbReference type="HAMAP-Rule" id="MF_00068"/>
    </source>
</evidence>
<feature type="active site" description="Proton donor" evidence="3">
    <location>
        <position position="90"/>
    </location>
</feature>
<organism evidence="5">
    <name type="scientific">Caldithrix abyssi</name>
    <dbReference type="NCBI Taxonomy" id="187145"/>
    <lineage>
        <taxon>Bacteria</taxon>
        <taxon>Pseudomonadati</taxon>
        <taxon>Calditrichota</taxon>
        <taxon>Calditrichia</taxon>
        <taxon>Calditrichales</taxon>
        <taxon>Calditrichaceae</taxon>
        <taxon>Caldithrix</taxon>
    </lineage>
</organism>
<sequence length="311" mass="34180">MSEKDLFKELSALVTESRNPDSYDVDIMETEDAVRLFNREDKKVALAVEKEIQYIAQAVELVTTAFRQGGRLIYVGAGTSGRLGVLDAAECPPTFGVDKNMVIGRIAGGLSALWEAVEGAEDYPENGMKDIRELNVGEKDVVCGIAASRRTPYVVGALQEAKKRGAKTITVVCNPREHLQYDVDVAICPVPGPEVIMGSTRLKAATAQKMVLNMITSISMIKLGKVYENMMIDLQQNNKKLVERSKKIIMMAADVDYDRAAECLKNSGGHVKTAIFMAITNEPAAVAKQYIDKNDGFLKKALISWRQDKNT</sequence>
<dbReference type="EC" id="4.2.1.126" evidence="3"/>
<dbReference type="InterPro" id="IPR001347">
    <property type="entry name" value="SIS_dom"/>
</dbReference>
<gene>
    <name evidence="3 5" type="primary">murQ</name>
    <name evidence="5" type="ORF">ENK44_01405</name>
</gene>
<dbReference type="PROSITE" id="PS01272">
    <property type="entry name" value="GCKR"/>
    <property type="match status" value="1"/>
</dbReference>
<dbReference type="Gene3D" id="1.10.8.1080">
    <property type="match status" value="1"/>
</dbReference>
<dbReference type="GO" id="GO:0009254">
    <property type="term" value="P:peptidoglycan turnover"/>
    <property type="evidence" value="ECO:0007669"/>
    <property type="project" value="TreeGrafter"/>
</dbReference>
<dbReference type="InterPro" id="IPR005486">
    <property type="entry name" value="Glucokinase_regulatory_CS"/>
</dbReference>
<dbReference type="PANTHER" id="PTHR10088">
    <property type="entry name" value="GLUCOKINASE REGULATORY PROTEIN"/>
    <property type="match status" value="1"/>
</dbReference>
<dbReference type="Pfam" id="PF22645">
    <property type="entry name" value="GKRP_SIS_N"/>
    <property type="match status" value="1"/>
</dbReference>
<dbReference type="GO" id="GO:0046348">
    <property type="term" value="P:amino sugar catabolic process"/>
    <property type="evidence" value="ECO:0007669"/>
    <property type="project" value="InterPro"/>
</dbReference>
<dbReference type="EMBL" id="DRQG01000015">
    <property type="protein sequence ID" value="HGY54334.1"/>
    <property type="molecule type" value="Genomic_DNA"/>
</dbReference>
<comment type="pathway">
    <text evidence="3">Amino-sugar metabolism; N-acetylmuramate degradation.</text>
</comment>
<protein>
    <recommendedName>
        <fullName evidence="3">N-acetylmuramic acid 6-phosphate etherase</fullName>
        <shortName evidence="3">MurNAc-6-P etherase</shortName>
        <ecNumber evidence="3">4.2.1.126</ecNumber>
    </recommendedName>
    <alternativeName>
        <fullName evidence="3">N-acetylmuramic acid 6-phosphate hydrolase</fullName>
    </alternativeName>
    <alternativeName>
        <fullName evidence="3">N-acetylmuramic acid 6-phosphate lyase</fullName>
    </alternativeName>
</protein>
<dbReference type="GO" id="GO:0016803">
    <property type="term" value="F:ether hydrolase activity"/>
    <property type="evidence" value="ECO:0007669"/>
    <property type="project" value="TreeGrafter"/>
</dbReference>
<dbReference type="Proteomes" id="UP000885779">
    <property type="component" value="Unassembled WGS sequence"/>
</dbReference>
<dbReference type="GO" id="GO:0016835">
    <property type="term" value="F:carbon-oxygen lyase activity"/>
    <property type="evidence" value="ECO:0007669"/>
    <property type="project" value="UniProtKB-UniRule"/>
</dbReference>
<dbReference type="AlphaFoldDB" id="A0A7V4WTK0"/>
<dbReference type="InterPro" id="IPR046348">
    <property type="entry name" value="SIS_dom_sf"/>
</dbReference>
<dbReference type="NCBIfam" id="TIGR00274">
    <property type="entry name" value="N-acetylmuramic acid 6-phosphate etherase"/>
    <property type="match status" value="1"/>
</dbReference>
<comment type="catalytic activity">
    <reaction evidence="3">
        <text>N-acetyl-D-muramate 6-phosphate + H2O = N-acetyl-D-glucosamine 6-phosphate + (R)-lactate</text>
        <dbReference type="Rhea" id="RHEA:26410"/>
        <dbReference type="ChEBI" id="CHEBI:15377"/>
        <dbReference type="ChEBI" id="CHEBI:16004"/>
        <dbReference type="ChEBI" id="CHEBI:57513"/>
        <dbReference type="ChEBI" id="CHEBI:58722"/>
        <dbReference type="EC" id="4.2.1.126"/>
    </reaction>
</comment>
<dbReference type="HAMAP" id="MF_00068">
    <property type="entry name" value="MurQ"/>
    <property type="match status" value="1"/>
</dbReference>
<evidence type="ECO:0000313" key="5">
    <source>
        <dbReference type="EMBL" id="HGY54334.1"/>
    </source>
</evidence>
<accession>A0A7V4WTK0</accession>
<keyword evidence="1 3" id="KW-0456">Lyase</keyword>
<reference evidence="5" key="1">
    <citation type="journal article" date="2020" name="mSystems">
        <title>Genome- and Community-Level Interaction Insights into Carbon Utilization and Element Cycling Functions of Hydrothermarchaeota in Hydrothermal Sediment.</title>
        <authorList>
            <person name="Zhou Z."/>
            <person name="Liu Y."/>
            <person name="Xu W."/>
            <person name="Pan J."/>
            <person name="Luo Z.H."/>
            <person name="Li M."/>
        </authorList>
    </citation>
    <scope>NUCLEOTIDE SEQUENCE [LARGE SCALE GENOMIC DNA]</scope>
    <source>
        <strain evidence="5">HyVt-577</strain>
    </source>
</reference>
<comment type="function">
    <text evidence="3">Specifically catalyzes the cleavage of the D-lactyl ether substituent of MurNAc 6-phosphate, producing GlcNAc 6-phosphate and D-lactate.</text>
</comment>
<dbReference type="GO" id="GO:0097367">
    <property type="term" value="F:carbohydrate derivative binding"/>
    <property type="evidence" value="ECO:0007669"/>
    <property type="project" value="InterPro"/>
</dbReference>
<dbReference type="InterPro" id="IPR040190">
    <property type="entry name" value="MURQ/GCKR"/>
</dbReference>
<dbReference type="NCBIfam" id="NF003915">
    <property type="entry name" value="PRK05441.1"/>
    <property type="match status" value="1"/>
</dbReference>
<dbReference type="SUPFAM" id="SSF53697">
    <property type="entry name" value="SIS domain"/>
    <property type="match status" value="1"/>
</dbReference>
<dbReference type="GO" id="GO:0097173">
    <property type="term" value="P:N-acetylmuramic acid catabolic process"/>
    <property type="evidence" value="ECO:0007669"/>
    <property type="project" value="UniProtKB-UniPathway"/>
</dbReference>
<proteinExistence type="inferred from homology"/>
<keyword evidence="2 3" id="KW-0119">Carbohydrate metabolism</keyword>
<dbReference type="CDD" id="cd05007">
    <property type="entry name" value="SIS_Etherase"/>
    <property type="match status" value="1"/>
</dbReference>
<dbReference type="InterPro" id="IPR005488">
    <property type="entry name" value="Etherase_MurQ"/>
</dbReference>
<comment type="subunit">
    <text evidence="3">Homodimer.</text>
</comment>
<dbReference type="FunFam" id="3.40.50.10490:FF:000014">
    <property type="entry name" value="N-acetylmuramic acid 6-phosphate etherase"/>
    <property type="match status" value="1"/>
</dbReference>
<dbReference type="Gene3D" id="3.40.50.10490">
    <property type="entry name" value="Glucose-6-phosphate isomerase like protein, domain 1"/>
    <property type="match status" value="1"/>
</dbReference>